<name>A0ABQ2N207_9MICO</name>
<organism evidence="2 3">
    <name type="scientific">Microbacterium nanhaiense</name>
    <dbReference type="NCBI Taxonomy" id="1301026"/>
    <lineage>
        <taxon>Bacteria</taxon>
        <taxon>Bacillati</taxon>
        <taxon>Actinomycetota</taxon>
        <taxon>Actinomycetes</taxon>
        <taxon>Micrococcales</taxon>
        <taxon>Microbacteriaceae</taxon>
        <taxon>Microbacterium</taxon>
    </lineage>
</organism>
<dbReference type="Pfam" id="PF01882">
    <property type="entry name" value="DUF58"/>
    <property type="match status" value="1"/>
</dbReference>
<gene>
    <name evidence="2" type="ORF">GCM10010910_16820</name>
</gene>
<feature type="domain" description="DUF58" evidence="1">
    <location>
        <begin position="41"/>
        <end position="213"/>
    </location>
</feature>
<evidence type="ECO:0000313" key="2">
    <source>
        <dbReference type="EMBL" id="GGO63685.1"/>
    </source>
</evidence>
<evidence type="ECO:0000259" key="1">
    <source>
        <dbReference type="Pfam" id="PF01882"/>
    </source>
</evidence>
<comment type="caution">
    <text evidence="2">The sequence shown here is derived from an EMBL/GenBank/DDBJ whole genome shotgun (WGS) entry which is preliminary data.</text>
</comment>
<sequence>MTSLLPAVASRLFVHTRLASAHPLDGAYASLVRGRSMDFEDLRDYQFGDDVRDVDWKATARHGELLVKRSRARRMHSVVFAVDTGLHMASLSPDERPKFELAILAVGAIGLLAHRHGDDVSVIVGDASGSRRLPARRSEGALELTLRAIRDRARDGSAPSDRAALLESVVGTVKRRSIVVVVAGEEPLDEREDRLLRRLQAQHDVLWVAVRDADPIAPRDAVDARTRWVVPAHLRGDRRVAAEIAERRARDDAERDALLDRLEVSHTELAHADTAVPRILRMLARRPRVRGS</sequence>
<accession>A0ABQ2N207</accession>
<dbReference type="RefSeq" id="WP_188700943.1">
    <property type="nucleotide sequence ID" value="NZ_BMMQ01000004.1"/>
</dbReference>
<evidence type="ECO:0000313" key="3">
    <source>
        <dbReference type="Proteomes" id="UP000638043"/>
    </source>
</evidence>
<dbReference type="Proteomes" id="UP000638043">
    <property type="component" value="Unassembled WGS sequence"/>
</dbReference>
<reference evidence="3" key="1">
    <citation type="journal article" date="2019" name="Int. J. Syst. Evol. Microbiol.">
        <title>The Global Catalogue of Microorganisms (GCM) 10K type strain sequencing project: providing services to taxonomists for standard genome sequencing and annotation.</title>
        <authorList>
            <consortium name="The Broad Institute Genomics Platform"/>
            <consortium name="The Broad Institute Genome Sequencing Center for Infectious Disease"/>
            <person name="Wu L."/>
            <person name="Ma J."/>
        </authorList>
    </citation>
    <scope>NUCLEOTIDE SEQUENCE [LARGE SCALE GENOMIC DNA]</scope>
    <source>
        <strain evidence="3">CGMCC 4.7181</strain>
    </source>
</reference>
<keyword evidence="3" id="KW-1185">Reference proteome</keyword>
<dbReference type="InterPro" id="IPR002881">
    <property type="entry name" value="DUF58"/>
</dbReference>
<protein>
    <recommendedName>
        <fullName evidence="1">DUF58 domain-containing protein</fullName>
    </recommendedName>
</protein>
<dbReference type="PANTHER" id="PTHR33608">
    <property type="entry name" value="BLL2464 PROTEIN"/>
    <property type="match status" value="1"/>
</dbReference>
<dbReference type="EMBL" id="BMMQ01000004">
    <property type="protein sequence ID" value="GGO63685.1"/>
    <property type="molecule type" value="Genomic_DNA"/>
</dbReference>
<proteinExistence type="predicted"/>
<dbReference type="PANTHER" id="PTHR33608:SF6">
    <property type="entry name" value="BLL2464 PROTEIN"/>
    <property type="match status" value="1"/>
</dbReference>